<evidence type="ECO:0000313" key="3">
    <source>
        <dbReference type="Proteomes" id="UP000320055"/>
    </source>
</evidence>
<name>A0A563W4M1_9CYAN</name>
<dbReference type="Pfam" id="PF13614">
    <property type="entry name" value="AAA_31"/>
    <property type="match status" value="1"/>
</dbReference>
<dbReference type="PANTHER" id="PTHR13696:SF99">
    <property type="entry name" value="COBYRINIC ACID AC-DIAMIDE SYNTHASE"/>
    <property type="match status" value="1"/>
</dbReference>
<reference evidence="2 3" key="1">
    <citation type="submission" date="2019-01" db="EMBL/GenBank/DDBJ databases">
        <authorList>
            <person name="Brito A."/>
        </authorList>
    </citation>
    <scope>NUCLEOTIDE SEQUENCE [LARGE SCALE GENOMIC DNA]</scope>
    <source>
        <strain evidence="2">1</strain>
    </source>
</reference>
<feature type="domain" description="AAA" evidence="1">
    <location>
        <begin position="6"/>
        <end position="109"/>
    </location>
</feature>
<accession>A0A563W4M1</accession>
<dbReference type="Gene3D" id="3.40.50.300">
    <property type="entry name" value="P-loop containing nucleotide triphosphate hydrolases"/>
    <property type="match status" value="1"/>
</dbReference>
<sequence>MKSKSYVIWNNKGGVGKSTICFHLASVYAAKNPDKDIVVVDMCPQANVSMMLLGGGDMGETKVEQLISEETPKSIVGYMTDSIINNYSTVNLKKFLVKVNENNEHLSKNLFLLCGDGNLELIAPLLADRANAVPLSQADKPWEQVHSIIKKVTDDLINEGRETIYFIDTNPSFSIYTQIAIISGEKLIIPINADDSSRVAISALFNLIYGSGQLHPVYGNYTFSVRLNNNGMRRPIIHLLLGNRFTQRVGAAHAFQALSEATANAMYKEYKKNPARFSNYSTGTTPLHFEDFQEKYVFELRDFNSAGVVAANQGLPLNEIAEHRVYEVYGQKIQVSKEQGELCKKVIEDLASKL</sequence>
<dbReference type="OrthoDB" id="477717at2"/>
<protein>
    <recommendedName>
        <fullName evidence="1">AAA domain-containing protein</fullName>
    </recommendedName>
</protein>
<organism evidence="2 3">
    <name type="scientific">Hyella patelloides LEGE 07179</name>
    <dbReference type="NCBI Taxonomy" id="945734"/>
    <lineage>
        <taxon>Bacteria</taxon>
        <taxon>Bacillati</taxon>
        <taxon>Cyanobacteriota</taxon>
        <taxon>Cyanophyceae</taxon>
        <taxon>Pleurocapsales</taxon>
        <taxon>Hyellaceae</taxon>
        <taxon>Hyella</taxon>
    </lineage>
</organism>
<evidence type="ECO:0000313" key="2">
    <source>
        <dbReference type="EMBL" id="VEP18649.1"/>
    </source>
</evidence>
<dbReference type="InterPro" id="IPR027417">
    <property type="entry name" value="P-loop_NTPase"/>
</dbReference>
<dbReference type="CDD" id="cd02042">
    <property type="entry name" value="ParAB_family"/>
    <property type="match status" value="1"/>
</dbReference>
<dbReference type="RefSeq" id="WP_144868074.1">
    <property type="nucleotide sequence ID" value="NZ_LR213843.1"/>
</dbReference>
<dbReference type="EMBL" id="CAACVJ010000693">
    <property type="protein sequence ID" value="VEP18649.1"/>
    <property type="molecule type" value="Genomic_DNA"/>
</dbReference>
<gene>
    <name evidence="2" type="ORF">H1P_850006</name>
</gene>
<dbReference type="InterPro" id="IPR050678">
    <property type="entry name" value="DNA_Partitioning_ATPase"/>
</dbReference>
<proteinExistence type="predicted"/>
<dbReference type="AlphaFoldDB" id="A0A563W4M1"/>
<keyword evidence="3" id="KW-1185">Reference proteome</keyword>
<dbReference type="Proteomes" id="UP000320055">
    <property type="component" value="Unassembled WGS sequence"/>
</dbReference>
<evidence type="ECO:0000259" key="1">
    <source>
        <dbReference type="Pfam" id="PF13614"/>
    </source>
</evidence>
<dbReference type="InterPro" id="IPR025669">
    <property type="entry name" value="AAA_dom"/>
</dbReference>
<dbReference type="SUPFAM" id="SSF52540">
    <property type="entry name" value="P-loop containing nucleoside triphosphate hydrolases"/>
    <property type="match status" value="1"/>
</dbReference>
<dbReference type="PANTHER" id="PTHR13696">
    <property type="entry name" value="P-LOOP CONTAINING NUCLEOSIDE TRIPHOSPHATE HYDROLASE"/>
    <property type="match status" value="1"/>
</dbReference>